<reference evidence="3" key="1">
    <citation type="submission" date="2012-04" db="EMBL/GenBank/DDBJ databases">
        <authorList>
            <person name="Borisov I.G."/>
            <person name="Ivanikova N.V."/>
            <person name="Pinevich A.V."/>
        </authorList>
    </citation>
    <scope>NUCLEOTIDE SEQUENCE</scope>
    <source>
        <strain evidence="3">CALU 1027</strain>
    </source>
</reference>
<dbReference type="AlphaFoldDB" id="A0A0M2PSV3"/>
<sequence>MAHRFEFEIVFRCEYQLYSPIHTLRFNSERRDILDPLVESYGKAGTVVFLKKFLSLFPEESKTQDISNLSEEQLKEECQRLLSENSDLKSAKQHLEDQVIQLSESRANTELRNLRDDNHRLSSELTNERNRNSQYATSYKDADEYRKISASWDHLFPRFRTLDELANHIDLLKTDKDKLEKLKQNSDRRVQEIEQELQETEQKLSLATMRLRGLNTHSELGGGGSRSDQLKSEFSHIKPTLHEVSSIVLNGWKSQGFKSKASSDFKSEEFFTIKSILSRRVFGDGMAYFAQDKTEVDTELHLIMDALSDIKDFSPTPAIFQEIQEKVQVELLRAKGVDHSDEAIEQYVEETTQRIAQDLKSIANLETTDEALPEIKEFVRKGLKIVRDIVNDTNSGELFIPENGTTFDDNAHDTRDDHQGLIKMTICAGYRIKGTILVKADVMTHEPEPTSPTEPQGSDPQLDNPQIPEGGTQEPQHPGGDASKVEETENTSELPSGQSESPSPLSSGSEDHSESSGENPAPSEPEKSFGTFKGKVTCRAGLAFRYSPRKEAKAGLQASYNAELDFEGWIFGEPWKETISPNQELDNRWYKLAGQQDYWLPAFHIEGEPPSDLPPMESTGGEDEAQ</sequence>
<evidence type="ECO:0000313" key="4">
    <source>
        <dbReference type="Proteomes" id="UP000034681"/>
    </source>
</evidence>
<protein>
    <recommendedName>
        <fullName evidence="5">Nucleotide exchange factor GrpE</fullName>
    </recommendedName>
</protein>
<evidence type="ECO:0000313" key="3">
    <source>
        <dbReference type="EMBL" id="KKI98227.1"/>
    </source>
</evidence>
<evidence type="ECO:0000256" key="1">
    <source>
        <dbReference type="SAM" id="Coils"/>
    </source>
</evidence>
<evidence type="ECO:0008006" key="5">
    <source>
        <dbReference type="Google" id="ProtNLM"/>
    </source>
</evidence>
<dbReference type="RefSeq" id="WP_017713365.1">
    <property type="nucleotide sequence ID" value="NZ_KB235939.1"/>
</dbReference>
<dbReference type="EMBL" id="AJTX02000010">
    <property type="protein sequence ID" value="KKI98227.1"/>
    <property type="molecule type" value="Genomic_DNA"/>
</dbReference>
<keyword evidence="4" id="KW-1185">Reference proteome</keyword>
<feature type="region of interest" description="Disordered" evidence="2">
    <location>
        <begin position="445"/>
        <end position="532"/>
    </location>
</feature>
<organism evidence="3 4">
    <name type="scientific">Prochlorothrix hollandica PCC 9006 = CALU 1027</name>
    <dbReference type="NCBI Taxonomy" id="317619"/>
    <lineage>
        <taxon>Bacteria</taxon>
        <taxon>Bacillati</taxon>
        <taxon>Cyanobacteriota</taxon>
        <taxon>Cyanophyceae</taxon>
        <taxon>Prochlorotrichales</taxon>
        <taxon>Prochlorotrichaceae</taxon>
        <taxon>Prochlorothrix</taxon>
    </lineage>
</organism>
<dbReference type="STRING" id="317619.GCA_000332315_03124"/>
<proteinExistence type="predicted"/>
<feature type="coiled-coil region" evidence="1">
    <location>
        <begin position="71"/>
        <end position="131"/>
    </location>
</feature>
<comment type="caution">
    <text evidence="3">The sequence shown here is derived from an EMBL/GenBank/DDBJ whole genome shotgun (WGS) entry which is preliminary data.</text>
</comment>
<dbReference type="Proteomes" id="UP000034681">
    <property type="component" value="Unassembled WGS sequence"/>
</dbReference>
<gene>
    <name evidence="3" type="ORF">PROH_21395</name>
</gene>
<keyword evidence="1" id="KW-0175">Coiled coil</keyword>
<feature type="compositionally biased region" description="Low complexity" evidence="2">
    <location>
        <begin position="492"/>
        <end position="508"/>
    </location>
</feature>
<accession>A0A0M2PSV3</accession>
<evidence type="ECO:0000256" key="2">
    <source>
        <dbReference type="SAM" id="MobiDB-lite"/>
    </source>
</evidence>
<feature type="coiled-coil region" evidence="1">
    <location>
        <begin position="162"/>
        <end position="210"/>
    </location>
</feature>
<name>A0A0M2PSV3_PROHO</name>
<feature type="region of interest" description="Disordered" evidence="2">
    <location>
        <begin position="604"/>
        <end position="626"/>
    </location>
</feature>